<evidence type="ECO:0000313" key="2">
    <source>
        <dbReference type="Proteomes" id="UP000807115"/>
    </source>
</evidence>
<protein>
    <submittedName>
        <fullName evidence="1">Uncharacterized protein</fullName>
    </submittedName>
</protein>
<sequence length="39" mass="4748">MCSNISSRTWVKRLWQLLLVIRQGSSWEFRVWFFGDAED</sequence>
<reference evidence="1" key="2">
    <citation type="submission" date="2020-10" db="EMBL/GenBank/DDBJ databases">
        <authorList>
            <person name="Cooper E.A."/>
            <person name="Brenton Z.W."/>
            <person name="Flinn B.S."/>
            <person name="Jenkins J."/>
            <person name="Shu S."/>
            <person name="Flowers D."/>
            <person name="Luo F."/>
            <person name="Wang Y."/>
            <person name="Xia P."/>
            <person name="Barry K."/>
            <person name="Daum C."/>
            <person name="Lipzen A."/>
            <person name="Yoshinaga Y."/>
            <person name="Schmutz J."/>
            <person name="Saski C."/>
            <person name="Vermerris W."/>
            <person name="Kresovich S."/>
        </authorList>
    </citation>
    <scope>NUCLEOTIDE SEQUENCE</scope>
</reference>
<dbReference type="EMBL" id="CM027683">
    <property type="protein sequence ID" value="KAG0531636.1"/>
    <property type="molecule type" value="Genomic_DNA"/>
</dbReference>
<name>A0A921R395_SORBI</name>
<proteinExistence type="predicted"/>
<dbReference type="Proteomes" id="UP000807115">
    <property type="component" value="Chromosome 4"/>
</dbReference>
<dbReference type="AlphaFoldDB" id="A0A921R395"/>
<organism evidence="1 2">
    <name type="scientific">Sorghum bicolor</name>
    <name type="common">Sorghum</name>
    <name type="synonym">Sorghum vulgare</name>
    <dbReference type="NCBI Taxonomy" id="4558"/>
    <lineage>
        <taxon>Eukaryota</taxon>
        <taxon>Viridiplantae</taxon>
        <taxon>Streptophyta</taxon>
        <taxon>Embryophyta</taxon>
        <taxon>Tracheophyta</taxon>
        <taxon>Spermatophyta</taxon>
        <taxon>Magnoliopsida</taxon>
        <taxon>Liliopsida</taxon>
        <taxon>Poales</taxon>
        <taxon>Poaceae</taxon>
        <taxon>PACMAD clade</taxon>
        <taxon>Panicoideae</taxon>
        <taxon>Andropogonodae</taxon>
        <taxon>Andropogoneae</taxon>
        <taxon>Sorghinae</taxon>
        <taxon>Sorghum</taxon>
    </lineage>
</organism>
<accession>A0A921R395</accession>
<gene>
    <name evidence="1" type="ORF">BDA96_04G039600</name>
</gene>
<reference evidence="1" key="1">
    <citation type="journal article" date="2019" name="BMC Genomics">
        <title>A new reference genome for Sorghum bicolor reveals high levels of sequence similarity between sweet and grain genotypes: implications for the genetics of sugar metabolism.</title>
        <authorList>
            <person name="Cooper E.A."/>
            <person name="Brenton Z.W."/>
            <person name="Flinn B.S."/>
            <person name="Jenkins J."/>
            <person name="Shu S."/>
            <person name="Flowers D."/>
            <person name="Luo F."/>
            <person name="Wang Y."/>
            <person name="Xia P."/>
            <person name="Barry K."/>
            <person name="Daum C."/>
            <person name="Lipzen A."/>
            <person name="Yoshinaga Y."/>
            <person name="Schmutz J."/>
            <person name="Saski C."/>
            <person name="Vermerris W."/>
            <person name="Kresovich S."/>
        </authorList>
    </citation>
    <scope>NUCLEOTIDE SEQUENCE</scope>
</reference>
<evidence type="ECO:0000313" key="1">
    <source>
        <dbReference type="EMBL" id="KAG0531636.1"/>
    </source>
</evidence>
<comment type="caution">
    <text evidence="1">The sequence shown here is derived from an EMBL/GenBank/DDBJ whole genome shotgun (WGS) entry which is preliminary data.</text>
</comment>